<comment type="caution">
    <text evidence="1">The sequence shown here is derived from an EMBL/GenBank/DDBJ whole genome shotgun (WGS) entry which is preliminary data.</text>
</comment>
<accession>A0ACC1QMZ2</accession>
<evidence type="ECO:0000313" key="1">
    <source>
        <dbReference type="EMBL" id="KAJ3484331.1"/>
    </source>
</evidence>
<sequence length="73" mass="7712">MNFGWAVVYNMIALPIAAGTLYAVQTSSGAHVKLDPVWASLAMALSSLSVVLSSLSLRSGIPFMGFRAKKIVV</sequence>
<dbReference type="EMBL" id="JANAKD010001035">
    <property type="protein sequence ID" value="KAJ3484331.1"/>
    <property type="molecule type" value="Genomic_DNA"/>
</dbReference>
<proteinExistence type="predicted"/>
<name>A0ACC1QMZ2_9HYPO</name>
<keyword evidence="2" id="KW-1185">Reference proteome</keyword>
<evidence type="ECO:0000313" key="2">
    <source>
        <dbReference type="Proteomes" id="UP001148737"/>
    </source>
</evidence>
<reference evidence="1" key="1">
    <citation type="submission" date="2022-07" db="EMBL/GenBank/DDBJ databases">
        <title>Genome Sequence of Lecanicillium saksenae.</title>
        <authorList>
            <person name="Buettner E."/>
        </authorList>
    </citation>
    <scope>NUCLEOTIDE SEQUENCE</scope>
    <source>
        <strain evidence="1">VT-O1</strain>
    </source>
</reference>
<organism evidence="1 2">
    <name type="scientific">Lecanicillium saksenae</name>
    <dbReference type="NCBI Taxonomy" id="468837"/>
    <lineage>
        <taxon>Eukaryota</taxon>
        <taxon>Fungi</taxon>
        <taxon>Dikarya</taxon>
        <taxon>Ascomycota</taxon>
        <taxon>Pezizomycotina</taxon>
        <taxon>Sordariomycetes</taxon>
        <taxon>Hypocreomycetidae</taxon>
        <taxon>Hypocreales</taxon>
        <taxon>Cordycipitaceae</taxon>
        <taxon>Lecanicillium</taxon>
    </lineage>
</organism>
<gene>
    <name evidence="1" type="ORF">NLG97_g7084</name>
</gene>
<protein>
    <submittedName>
        <fullName evidence="1">Uncharacterized protein</fullName>
    </submittedName>
</protein>
<dbReference type="Proteomes" id="UP001148737">
    <property type="component" value="Unassembled WGS sequence"/>
</dbReference>